<dbReference type="GO" id="GO:0006189">
    <property type="term" value="P:'de novo' IMP biosynthetic process"/>
    <property type="evidence" value="ECO:0007669"/>
    <property type="project" value="UniProtKB-UniRule"/>
</dbReference>
<evidence type="ECO:0000256" key="1">
    <source>
        <dbReference type="ARBA" id="ARBA00005054"/>
    </source>
</evidence>
<keyword evidence="9" id="KW-1185">Reference proteome</keyword>
<dbReference type="InterPro" id="IPR002376">
    <property type="entry name" value="Formyl_transf_N"/>
</dbReference>
<dbReference type="KEGG" id="pbt:ING2E5B_2096"/>
<comment type="similarity">
    <text evidence="4 6">Belongs to the GART family.</text>
</comment>
<dbReference type="PROSITE" id="PS00373">
    <property type="entry name" value="GART"/>
    <property type="match status" value="1"/>
</dbReference>
<dbReference type="Gene3D" id="3.40.50.170">
    <property type="entry name" value="Formyl transferase, N-terminal domain"/>
    <property type="match status" value="1"/>
</dbReference>
<accession>A0A098C1R0</accession>
<feature type="binding site" evidence="6">
    <location>
        <position position="102"/>
    </location>
    <ligand>
        <name>(6R)-10-formyltetrahydrofolate</name>
        <dbReference type="ChEBI" id="CHEBI:195366"/>
    </ligand>
</feature>
<feature type="domain" description="Formyl transferase N-terminal" evidence="7">
    <location>
        <begin position="3"/>
        <end position="181"/>
    </location>
</feature>
<keyword evidence="2 6" id="KW-0808">Transferase</keyword>
<evidence type="ECO:0000256" key="6">
    <source>
        <dbReference type="HAMAP-Rule" id="MF_01930"/>
    </source>
</evidence>
<protein>
    <recommendedName>
        <fullName evidence="6">Phosphoribosylglycinamide formyltransferase</fullName>
        <ecNumber evidence="6">2.1.2.2</ecNumber>
    </recommendedName>
    <alternativeName>
        <fullName evidence="6">5'-phosphoribosylglycinamide transformylase</fullName>
    </alternativeName>
    <alternativeName>
        <fullName evidence="6">GAR transformylase</fullName>
        <shortName evidence="6">GART</shortName>
    </alternativeName>
</protein>
<dbReference type="CDD" id="cd08645">
    <property type="entry name" value="FMT_core_GART"/>
    <property type="match status" value="1"/>
</dbReference>
<evidence type="ECO:0000313" key="9">
    <source>
        <dbReference type="Proteomes" id="UP000032417"/>
    </source>
</evidence>
<dbReference type="UniPathway" id="UPA00074">
    <property type="reaction ID" value="UER00126"/>
</dbReference>
<comment type="catalytic activity">
    <reaction evidence="5 6">
        <text>N(1)-(5-phospho-beta-D-ribosyl)glycinamide + (6R)-10-formyltetrahydrofolate = N(2)-formyl-N(1)-(5-phospho-beta-D-ribosyl)glycinamide + (6S)-5,6,7,8-tetrahydrofolate + H(+)</text>
        <dbReference type="Rhea" id="RHEA:15053"/>
        <dbReference type="ChEBI" id="CHEBI:15378"/>
        <dbReference type="ChEBI" id="CHEBI:57453"/>
        <dbReference type="ChEBI" id="CHEBI:143788"/>
        <dbReference type="ChEBI" id="CHEBI:147286"/>
        <dbReference type="ChEBI" id="CHEBI:195366"/>
        <dbReference type="EC" id="2.1.2.2"/>
    </reaction>
</comment>
<evidence type="ECO:0000259" key="7">
    <source>
        <dbReference type="Pfam" id="PF00551"/>
    </source>
</evidence>
<feature type="active site" description="Proton donor" evidence="6">
    <location>
        <position position="104"/>
    </location>
</feature>
<reference evidence="8 9" key="1">
    <citation type="submission" date="2014-08" db="EMBL/GenBank/DDBJ databases">
        <authorList>
            <person name="Wibberg D."/>
        </authorList>
    </citation>
    <scope>NUCLEOTIDE SEQUENCE [LARGE SCALE GENOMIC DNA]</scope>
    <source>
        <strain evidence="9">ING2-E5B</strain>
    </source>
</reference>
<evidence type="ECO:0000256" key="5">
    <source>
        <dbReference type="ARBA" id="ARBA00047664"/>
    </source>
</evidence>
<dbReference type="STRING" id="1562970.ING2E5B_2096"/>
<dbReference type="InterPro" id="IPR001555">
    <property type="entry name" value="GART_AS"/>
</dbReference>
<comment type="function">
    <text evidence="6">Catalyzes the transfer of a formyl group from 10-formyltetrahydrofolate to 5-phospho-ribosyl-glycinamide (GAR), producing 5-phospho-ribosyl-N-formylglycinamide (FGAR) and tetrahydrofolate.</text>
</comment>
<feature type="site" description="Raises pKa of active site His" evidence="6">
    <location>
        <position position="145"/>
    </location>
</feature>
<dbReference type="GO" id="GO:0004644">
    <property type="term" value="F:phosphoribosylglycinamide formyltransferase activity"/>
    <property type="evidence" value="ECO:0007669"/>
    <property type="project" value="UniProtKB-UniRule"/>
</dbReference>
<dbReference type="PANTHER" id="PTHR43369">
    <property type="entry name" value="PHOSPHORIBOSYLGLYCINAMIDE FORMYLTRANSFERASE"/>
    <property type="match status" value="1"/>
</dbReference>
<comment type="caution">
    <text evidence="6">Lacks conserved residue(s) required for the propagation of feature annotation.</text>
</comment>
<proteinExistence type="inferred from homology"/>
<dbReference type="AlphaFoldDB" id="A0A098C1R0"/>
<sequence length="194" mass="21563">MVNLAIFASGNGSNAENIANYFLNNLDINIVLIVSNRVNAYVHKRAKKLGIPSVTFCKSDFADGTSILKTLKDYNTDFIVLAGFLLKVPETILLSYPERIVNIHPALLPKYGGKGMYGDYVHQAVKAGGDQHSGITIHYVNENYDEGDIIFQSTCEVLPTDTPEDIANKVHALEYEHYPKIVEEIIKNSFPKTD</sequence>
<keyword evidence="3 6" id="KW-0658">Purine biosynthesis</keyword>
<dbReference type="EC" id="2.1.2.2" evidence="6"/>
<evidence type="ECO:0000256" key="4">
    <source>
        <dbReference type="ARBA" id="ARBA00038440"/>
    </source>
</evidence>
<dbReference type="InterPro" id="IPR036477">
    <property type="entry name" value="Formyl_transf_N_sf"/>
</dbReference>
<dbReference type="SUPFAM" id="SSF53328">
    <property type="entry name" value="Formyltransferase"/>
    <property type="match status" value="1"/>
</dbReference>
<dbReference type="PATRIC" id="fig|1562970.3.peg.2070"/>
<organism evidence="8 9">
    <name type="scientific">Fermentimonas caenicola</name>
    <dbReference type="NCBI Taxonomy" id="1562970"/>
    <lineage>
        <taxon>Bacteria</taxon>
        <taxon>Pseudomonadati</taxon>
        <taxon>Bacteroidota</taxon>
        <taxon>Bacteroidia</taxon>
        <taxon>Bacteroidales</taxon>
        <taxon>Dysgonomonadaceae</taxon>
        <taxon>Fermentimonas</taxon>
    </lineage>
</organism>
<dbReference type="InterPro" id="IPR004607">
    <property type="entry name" value="GART"/>
</dbReference>
<dbReference type="GO" id="GO:0005829">
    <property type="term" value="C:cytosol"/>
    <property type="evidence" value="ECO:0007669"/>
    <property type="project" value="TreeGrafter"/>
</dbReference>
<dbReference type="PANTHER" id="PTHR43369:SF2">
    <property type="entry name" value="PHOSPHORIBOSYLGLYCINAMIDE FORMYLTRANSFERASE"/>
    <property type="match status" value="1"/>
</dbReference>
<dbReference type="Pfam" id="PF00551">
    <property type="entry name" value="Formyl_trans_N"/>
    <property type="match status" value="1"/>
</dbReference>
<dbReference type="HAMAP" id="MF_01930">
    <property type="entry name" value="PurN"/>
    <property type="match status" value="1"/>
</dbReference>
<name>A0A098C1R0_9BACT</name>
<dbReference type="OrthoDB" id="9806170at2"/>
<evidence type="ECO:0000256" key="2">
    <source>
        <dbReference type="ARBA" id="ARBA00022679"/>
    </source>
</evidence>
<evidence type="ECO:0000313" key="8">
    <source>
        <dbReference type="EMBL" id="CEA16824.1"/>
    </source>
</evidence>
<evidence type="ECO:0000256" key="3">
    <source>
        <dbReference type="ARBA" id="ARBA00022755"/>
    </source>
</evidence>
<comment type="pathway">
    <text evidence="1 6">Purine metabolism; IMP biosynthesis via de novo pathway; N(2)-formyl-N(1)-(5-phospho-D-ribosyl)glycinamide from N(1)-(5-phospho-D-ribosyl)glycinamide (10-formyl THF route): step 1/1.</text>
</comment>
<feature type="binding site" evidence="6">
    <location>
        <begin position="12"/>
        <end position="14"/>
    </location>
    <ligand>
        <name>N(1)-(5-phospho-beta-D-ribosyl)glycinamide</name>
        <dbReference type="ChEBI" id="CHEBI:143788"/>
    </ligand>
</feature>
<feature type="binding site" evidence="6">
    <location>
        <position position="58"/>
    </location>
    <ligand>
        <name>(6R)-10-formyltetrahydrofolate</name>
        <dbReference type="ChEBI" id="CHEBI:195366"/>
    </ligand>
</feature>
<gene>
    <name evidence="6" type="primary">purN</name>
    <name evidence="8" type="ORF">ING2E5B_2096</name>
</gene>
<dbReference type="HOGENOM" id="CLU_038395_1_3_10"/>
<dbReference type="Proteomes" id="UP000032417">
    <property type="component" value="Chromosome 1"/>
</dbReference>
<dbReference type="EMBL" id="LN515532">
    <property type="protein sequence ID" value="CEA16824.1"/>
    <property type="molecule type" value="Genomic_DNA"/>
</dbReference>